<dbReference type="Pfam" id="PF17782">
    <property type="entry name" value="WHD_DprA"/>
    <property type="match status" value="1"/>
</dbReference>
<dbReference type="EMBL" id="JAEDAL010000008">
    <property type="protein sequence ID" value="MBH9553936.1"/>
    <property type="molecule type" value="Genomic_DNA"/>
</dbReference>
<comment type="caution">
    <text evidence="4">The sequence shown here is derived from an EMBL/GenBank/DDBJ whole genome shotgun (WGS) entry which is preliminary data.</text>
</comment>
<evidence type="ECO:0000313" key="5">
    <source>
        <dbReference type="Proteomes" id="UP000620139"/>
    </source>
</evidence>
<dbReference type="Gene3D" id="1.10.10.10">
    <property type="entry name" value="Winged helix-like DNA-binding domain superfamily/Winged helix DNA-binding domain"/>
    <property type="match status" value="1"/>
</dbReference>
<dbReference type="NCBIfam" id="TIGR00732">
    <property type="entry name" value="dprA"/>
    <property type="match status" value="1"/>
</dbReference>
<gene>
    <name evidence="4" type="primary">dprA</name>
    <name evidence="4" type="ORF">I7X43_13895</name>
</gene>
<evidence type="ECO:0000259" key="2">
    <source>
        <dbReference type="Pfam" id="PF02481"/>
    </source>
</evidence>
<dbReference type="InterPro" id="IPR036388">
    <property type="entry name" value="WH-like_DNA-bd_sf"/>
</dbReference>
<name>A0A931J232_9BURK</name>
<sequence>MTPPGHPPRSDAVAWLRLTLSQSRAQARRSLAAHGSDPEAAAAALGPLSADAQDRLSRSRNWLEGGPNRSVLTLADADYPSALLHSPDPPLALFLEGRRDQLHQPGFAIVGSRHPTAAGLETAREYAEWAAGAGWAVVSGLALGIDGAAHSGALKSGVTWAVLGTGLDQIYPPRHRALAARIAEHGLLISEHPPGTPPIPAHFPVRNRIIAGLSQACLVVEAALKSGSLVTARLASEANREVFAIPGSIRSLQSQGCHWLIQQGAKLVQCPQDILDEMPSPQTVMPSALPVDAPVLGSGPASDPVVVALGVDELGFDALHARLGGSVPELLGRLLSLELEGRIQRLPGDRFRRLARA</sequence>
<dbReference type="RefSeq" id="WP_198101557.1">
    <property type="nucleotide sequence ID" value="NZ_JAEDAL010000008.1"/>
</dbReference>
<dbReference type="PANTHER" id="PTHR43022">
    <property type="entry name" value="PROTEIN SMF"/>
    <property type="match status" value="1"/>
</dbReference>
<dbReference type="Proteomes" id="UP000620139">
    <property type="component" value="Unassembled WGS sequence"/>
</dbReference>
<dbReference type="PANTHER" id="PTHR43022:SF1">
    <property type="entry name" value="PROTEIN SMF"/>
    <property type="match status" value="1"/>
</dbReference>
<feature type="domain" description="DprA winged helix" evidence="3">
    <location>
        <begin position="299"/>
        <end position="348"/>
    </location>
</feature>
<dbReference type="AlphaFoldDB" id="A0A931J232"/>
<evidence type="ECO:0000256" key="1">
    <source>
        <dbReference type="ARBA" id="ARBA00006525"/>
    </source>
</evidence>
<dbReference type="GO" id="GO:0009294">
    <property type="term" value="P:DNA-mediated transformation"/>
    <property type="evidence" value="ECO:0007669"/>
    <property type="project" value="InterPro"/>
</dbReference>
<protein>
    <submittedName>
        <fullName evidence="4">DNA-protecting protein DprA</fullName>
    </submittedName>
</protein>
<dbReference type="InterPro" id="IPR057666">
    <property type="entry name" value="DrpA_SLOG"/>
</dbReference>
<dbReference type="Pfam" id="PF02481">
    <property type="entry name" value="DNA_processg_A"/>
    <property type="match status" value="1"/>
</dbReference>
<accession>A0A931J232</accession>
<reference evidence="4" key="1">
    <citation type="submission" date="2020-12" db="EMBL/GenBank/DDBJ databases">
        <title>The genome sequence of Inhella sp. 4Y17.</title>
        <authorList>
            <person name="Liu Y."/>
        </authorList>
    </citation>
    <scope>NUCLEOTIDE SEQUENCE</scope>
    <source>
        <strain evidence="4">4Y10</strain>
    </source>
</reference>
<dbReference type="InterPro" id="IPR003488">
    <property type="entry name" value="DprA"/>
</dbReference>
<dbReference type="InterPro" id="IPR041614">
    <property type="entry name" value="DprA_WH"/>
</dbReference>
<feature type="domain" description="Smf/DprA SLOG" evidence="2">
    <location>
        <begin position="71"/>
        <end position="278"/>
    </location>
</feature>
<evidence type="ECO:0000313" key="4">
    <source>
        <dbReference type="EMBL" id="MBH9553936.1"/>
    </source>
</evidence>
<proteinExistence type="inferred from homology"/>
<evidence type="ECO:0000259" key="3">
    <source>
        <dbReference type="Pfam" id="PF17782"/>
    </source>
</evidence>
<dbReference type="Gene3D" id="3.40.50.450">
    <property type="match status" value="1"/>
</dbReference>
<dbReference type="SUPFAM" id="SSF102405">
    <property type="entry name" value="MCP/YpsA-like"/>
    <property type="match status" value="1"/>
</dbReference>
<organism evidence="4 5">
    <name type="scientific">Inhella gelatinilytica</name>
    <dbReference type="NCBI Taxonomy" id="2795030"/>
    <lineage>
        <taxon>Bacteria</taxon>
        <taxon>Pseudomonadati</taxon>
        <taxon>Pseudomonadota</taxon>
        <taxon>Betaproteobacteria</taxon>
        <taxon>Burkholderiales</taxon>
        <taxon>Sphaerotilaceae</taxon>
        <taxon>Inhella</taxon>
    </lineage>
</organism>
<keyword evidence="5" id="KW-1185">Reference proteome</keyword>
<comment type="similarity">
    <text evidence="1">Belongs to the DprA/Smf family.</text>
</comment>